<dbReference type="InterPro" id="IPR036402">
    <property type="entry name" value="EF-Ts_dimer_sf"/>
</dbReference>
<dbReference type="SUPFAM" id="SSF46934">
    <property type="entry name" value="UBA-like"/>
    <property type="match status" value="1"/>
</dbReference>
<dbReference type="EMBL" id="JAATIP010000171">
    <property type="protein sequence ID" value="KAF4363966.1"/>
    <property type="molecule type" value="Genomic_DNA"/>
</dbReference>
<dbReference type="PROSITE" id="PS51375">
    <property type="entry name" value="PPR"/>
    <property type="match status" value="3"/>
</dbReference>
<dbReference type="FunFam" id="1.10.8.10:FF:000001">
    <property type="entry name" value="Elongation factor Ts"/>
    <property type="match status" value="1"/>
</dbReference>
<gene>
    <name evidence="5" type="primary">EFTS</name>
    <name evidence="9" type="ORF">F8388_000549</name>
</gene>
<organism evidence="9 10">
    <name type="scientific">Cannabis sativa</name>
    <name type="common">Hemp</name>
    <name type="synonym">Marijuana</name>
    <dbReference type="NCBI Taxonomy" id="3483"/>
    <lineage>
        <taxon>Eukaryota</taxon>
        <taxon>Viridiplantae</taxon>
        <taxon>Streptophyta</taxon>
        <taxon>Embryophyta</taxon>
        <taxon>Tracheophyta</taxon>
        <taxon>Spermatophyta</taxon>
        <taxon>Magnoliopsida</taxon>
        <taxon>eudicotyledons</taxon>
        <taxon>Gunneridae</taxon>
        <taxon>Pentapetalae</taxon>
        <taxon>rosids</taxon>
        <taxon>fabids</taxon>
        <taxon>Rosales</taxon>
        <taxon>Cannabaceae</taxon>
        <taxon>Cannabis</taxon>
    </lineage>
</organism>
<dbReference type="CDD" id="cd20262">
    <property type="entry name" value="Complex1_LYR_LYRM2"/>
    <property type="match status" value="1"/>
</dbReference>
<comment type="caution">
    <text evidence="9">The sequence shown here is derived from an EMBL/GenBank/DDBJ whole genome shotgun (WGS) entry which is preliminary data.</text>
</comment>
<dbReference type="Gene3D" id="1.25.40.10">
    <property type="entry name" value="Tetratricopeptide repeat domain"/>
    <property type="match status" value="4"/>
</dbReference>
<dbReference type="InterPro" id="IPR011990">
    <property type="entry name" value="TPR-like_helical_dom_sf"/>
</dbReference>
<dbReference type="InterPro" id="IPR002885">
    <property type="entry name" value="PPR_rpt"/>
</dbReference>
<dbReference type="Pfam" id="PF00889">
    <property type="entry name" value="EF_TS"/>
    <property type="match status" value="3"/>
</dbReference>
<evidence type="ECO:0000313" key="9">
    <source>
        <dbReference type="EMBL" id="KAF4363966.1"/>
    </source>
</evidence>
<dbReference type="HAMAP" id="MF_00050">
    <property type="entry name" value="EF_Ts"/>
    <property type="match status" value="1"/>
</dbReference>
<feature type="domain" description="Complex 1 LYR protein" evidence="8">
    <location>
        <begin position="1200"/>
        <end position="1256"/>
    </location>
</feature>
<feature type="repeat" description="PPR" evidence="6">
    <location>
        <begin position="813"/>
        <end position="847"/>
    </location>
</feature>
<feature type="repeat" description="PPR" evidence="6">
    <location>
        <begin position="711"/>
        <end position="746"/>
    </location>
</feature>
<dbReference type="Pfam" id="PF13041">
    <property type="entry name" value="PPR_2"/>
    <property type="match status" value="1"/>
</dbReference>
<dbReference type="GO" id="GO:0003746">
    <property type="term" value="F:translation elongation factor activity"/>
    <property type="evidence" value="ECO:0007669"/>
    <property type="project" value="UniProtKB-UniRule"/>
</dbReference>
<dbReference type="InterPro" id="IPR046848">
    <property type="entry name" value="E_motif"/>
</dbReference>
<feature type="domain" description="Translation elongation factor EFTs/EF1B dimerisation" evidence="7">
    <location>
        <begin position="148"/>
        <end position="185"/>
    </location>
</feature>
<reference evidence="9 10" key="1">
    <citation type="journal article" date="2020" name="bioRxiv">
        <title>Sequence and annotation of 42 cannabis genomes reveals extensive copy number variation in cannabinoid synthesis and pathogen resistance genes.</title>
        <authorList>
            <person name="Mckernan K.J."/>
            <person name="Helbert Y."/>
            <person name="Kane L.T."/>
            <person name="Ebling H."/>
            <person name="Zhang L."/>
            <person name="Liu B."/>
            <person name="Eaton Z."/>
            <person name="Mclaughlin S."/>
            <person name="Kingan S."/>
            <person name="Baybayan P."/>
            <person name="Concepcion G."/>
            <person name="Jordan M."/>
            <person name="Riva A."/>
            <person name="Barbazuk W."/>
            <person name="Harkins T."/>
        </authorList>
    </citation>
    <scope>NUCLEOTIDE SEQUENCE [LARGE SCALE GENOMIC DNA]</scope>
    <source>
        <strain evidence="10">cv. Jamaican Lion 4</strain>
        <tissue evidence="9">Leaf</tissue>
    </source>
</reference>
<dbReference type="InterPro" id="IPR014039">
    <property type="entry name" value="Transl_elong_EFTs/EF1B_dimer"/>
</dbReference>
<evidence type="ECO:0000256" key="4">
    <source>
        <dbReference type="ARBA" id="ARBA00022917"/>
    </source>
</evidence>
<sequence length="1291" mass="143932">MAFLRGARRSLGPILYNRVFTSSGSTSTTFATSRHKFSTWAFTKRGSLDESTQTKISIPACYSSGSVISLRRFSVGASSADQMSLIKQLRERTSAPIKDVKASLIECNWDIEAAQKDLRKRGKVLASKKSSRTATEGMLALAQNGNRAALIELNCETDFVARNEIFQHLALALAKQALISNSSSEQASGILPVRPDYLEGGIQSRATCPHQLWTVHSHPETVDPFFASLPLPEKKKLLKSGKPPLMRLQFSETHQTSALSFSTSSRPPHNSPIFLMISKFHKFRGTPSTPIHENLQSTFTSLCCSSPDHLTKEMIVSPVSGITVLLILSKLSISSSVLHQIRLDSNPYHNHPLVKIHENFSVPFASLETDSVELTINLEHQKISGETTVQNAITEVAAMMGENIKLRRAFVISASSQGVVSTYLHTSPQPGLGRIAGVVSLEVEDGNSQSEALQRVGSELAMHVVAAKPLFLTREHVTSDALENEREILKSQLGSILFIPLRKSISHVTSPFFMKFFLRRHCSALPYFSTQNTINPLAKESQICQLCRIGSLPDAFQILNSIDPGEITVKPILYASLLQTSVKVRSFRPGLQIHAHAVKSGLETDRFSKMSFLGPQWLLGIFGWENPAKAIALFWDMVGFGVEPNGFTLSAVIKACSELRDLRLGQSFHAMVLRRGFDSNNVIVSSLIDMYGRNYVLEDAKQVFDEMLEPDAICWTSIISAMTRNDSFENALAFFYSMQRNAGLLPDGFTYGTVLTACGNMGRLKRGREVHSKVITCGLCGNVVVESSLVDMYGKCGSVNAAQAAFDRMMVKNSVSWSALLGAYSQNGQFESVFKLFKMMEKFDLYSFGTVIRACAALAAVRQGKEVHCQYVRRGGWRDVIVESALVDLYAKCGCIDFAFSVFVQMQVRNLISWNSMICGLAQNGRGQEAIDLFEDMIENDIKLDYISFVGVLFACSHSGLVDQGKKYFDLMRTDYGIKPGTEHYNCMVDLLCRTGLLEEAENLIENADCRNTSSLWAVLLGACTSCTESNTAERIAKKMMKREPDSHLSYVLLANVYRAVGRWSDALKIRKLMKSRGVKKTPAKSWIETDNSFGADYENVHKETKFSSAESSGKSQMAIEKMVEGRLRKYYEDVVLMEQKFIMNDLNVKTVLDNLSQEVGSLVKIGSFFKMEVGEGIQRVRKGGMVVSLSLQDFILRARIFKLYRKALRTARRAPPHARGELRRTIRQEMENNKNCNDKQRIRFLMSEGLERLKVTLYFQGRNPHRVRTSSPGCLIFPSSEKLVMVKFDL</sequence>
<comment type="similarity">
    <text evidence="1 5">Belongs to the EF-Ts family.</text>
</comment>
<keyword evidence="3 5" id="KW-0251">Elongation factor</keyword>
<accession>A0A7J6F038</accession>
<dbReference type="GO" id="GO:0005739">
    <property type="term" value="C:mitochondrion"/>
    <property type="evidence" value="ECO:0007669"/>
    <property type="project" value="UniProtKB-SubCell"/>
</dbReference>
<dbReference type="CDD" id="cd14275">
    <property type="entry name" value="UBA_EF-Ts"/>
    <property type="match status" value="1"/>
</dbReference>
<proteinExistence type="inferred from homology"/>
<dbReference type="GO" id="GO:0009451">
    <property type="term" value="P:RNA modification"/>
    <property type="evidence" value="ECO:0007669"/>
    <property type="project" value="InterPro"/>
</dbReference>
<feature type="domain" description="Translation elongation factor EFTs/EF1B dimerisation" evidence="7">
    <location>
        <begin position="1102"/>
        <end position="1176"/>
    </location>
</feature>
<dbReference type="Pfam" id="PF05347">
    <property type="entry name" value="Complex1_LYR"/>
    <property type="match status" value="1"/>
</dbReference>
<comment type="subcellular location">
    <subcellularLocation>
        <location evidence="5">Mitochondrion</location>
    </subcellularLocation>
</comment>
<dbReference type="NCBIfam" id="TIGR00756">
    <property type="entry name" value="PPR"/>
    <property type="match status" value="3"/>
</dbReference>
<dbReference type="GO" id="GO:0003723">
    <property type="term" value="F:RNA binding"/>
    <property type="evidence" value="ECO:0007669"/>
    <property type="project" value="InterPro"/>
</dbReference>
<name>A0A7J6F038_CANSA</name>
<evidence type="ECO:0000256" key="3">
    <source>
        <dbReference type="ARBA" id="ARBA00022768"/>
    </source>
</evidence>
<evidence type="ECO:0000259" key="7">
    <source>
        <dbReference type="Pfam" id="PF00889"/>
    </source>
</evidence>
<keyword evidence="2" id="KW-0677">Repeat</keyword>
<dbReference type="Gene3D" id="1.10.286.20">
    <property type="match status" value="1"/>
</dbReference>
<evidence type="ECO:0000256" key="1">
    <source>
        <dbReference type="ARBA" id="ARBA00005532"/>
    </source>
</evidence>
<evidence type="ECO:0000256" key="5">
    <source>
        <dbReference type="HAMAP-Rule" id="MF_03135"/>
    </source>
</evidence>
<dbReference type="Gene3D" id="1.10.8.10">
    <property type="entry name" value="DNA helicase RuvA subunit, C-terminal domain"/>
    <property type="match status" value="1"/>
</dbReference>
<dbReference type="Gene3D" id="3.30.479.20">
    <property type="entry name" value="Elongation factor Ts, dimerisation domain"/>
    <property type="match status" value="3"/>
</dbReference>
<dbReference type="InterPro" id="IPR008011">
    <property type="entry name" value="Complex1_LYR_dom"/>
</dbReference>
<feature type="domain" description="Translation elongation factor EFTs/EF1B dimerisation" evidence="7">
    <location>
        <begin position="377"/>
        <end position="493"/>
    </location>
</feature>
<evidence type="ECO:0000256" key="2">
    <source>
        <dbReference type="ARBA" id="ARBA00022737"/>
    </source>
</evidence>
<dbReference type="SUPFAM" id="SSF48452">
    <property type="entry name" value="TPR-like"/>
    <property type="match status" value="1"/>
</dbReference>
<dbReference type="PROSITE" id="PS01127">
    <property type="entry name" value="EF_TS_2"/>
    <property type="match status" value="1"/>
</dbReference>
<dbReference type="InterPro" id="IPR045293">
    <property type="entry name" value="Complex1_LYR_LYRM2"/>
</dbReference>
<protein>
    <recommendedName>
        <fullName evidence="5">Elongation factor Ts, mitochondrial</fullName>
        <shortName evidence="5">EF-Ts</shortName>
        <shortName evidence="5">EF-TsMt</shortName>
    </recommendedName>
</protein>
<dbReference type="SUPFAM" id="SSF54713">
    <property type="entry name" value="Elongation factor Ts (EF-Ts), dimerisation domain"/>
    <property type="match status" value="3"/>
</dbReference>
<dbReference type="FunFam" id="1.25.40.10:FF:001093">
    <property type="entry name" value="Pentatricopeptide repeat-containing protein At2g34400"/>
    <property type="match status" value="1"/>
</dbReference>
<dbReference type="InterPro" id="IPR001816">
    <property type="entry name" value="Transl_elong_EFTs/EF1B"/>
</dbReference>
<dbReference type="PANTHER" id="PTHR47926">
    <property type="entry name" value="PENTATRICOPEPTIDE REPEAT-CONTAINING PROTEIN"/>
    <property type="match status" value="1"/>
</dbReference>
<feature type="repeat" description="PPR" evidence="6">
    <location>
        <begin position="910"/>
        <end position="944"/>
    </location>
</feature>
<dbReference type="Pfam" id="PF01535">
    <property type="entry name" value="PPR"/>
    <property type="match status" value="6"/>
</dbReference>
<keyword evidence="5" id="KW-0496">Mitochondrion</keyword>
<evidence type="ECO:0000256" key="6">
    <source>
        <dbReference type="PROSITE-ProRule" id="PRU00708"/>
    </source>
</evidence>
<evidence type="ECO:0000313" key="10">
    <source>
        <dbReference type="Proteomes" id="UP000525078"/>
    </source>
</evidence>
<comment type="function">
    <text evidence="5">Associates with the EF-Tu.GDP complex and induces the exchange of GDP to GTP. It remains bound to the aminoacyl-tRNA.EF-Tu.GTP complex up to the GTP hydrolysis stage on the ribosome.</text>
</comment>
<dbReference type="Proteomes" id="UP000525078">
    <property type="component" value="Unassembled WGS sequence"/>
</dbReference>
<dbReference type="InterPro" id="IPR046960">
    <property type="entry name" value="PPR_At4g14850-like_plant"/>
</dbReference>
<dbReference type="InterPro" id="IPR009060">
    <property type="entry name" value="UBA-like_sf"/>
</dbReference>
<dbReference type="InterPro" id="IPR018101">
    <property type="entry name" value="Transl_elong_Ts_CS"/>
</dbReference>
<dbReference type="Pfam" id="PF20431">
    <property type="entry name" value="E_motif"/>
    <property type="match status" value="1"/>
</dbReference>
<dbReference type="PANTHER" id="PTHR47926:SF525">
    <property type="entry name" value="EMB2261"/>
    <property type="match status" value="1"/>
</dbReference>
<evidence type="ECO:0000259" key="8">
    <source>
        <dbReference type="Pfam" id="PF05347"/>
    </source>
</evidence>
<keyword evidence="4 5" id="KW-0648">Protein biosynthesis</keyword>